<evidence type="ECO:0000256" key="1">
    <source>
        <dbReference type="SAM" id="MobiDB-lite"/>
    </source>
</evidence>
<dbReference type="AlphaFoldDB" id="A0A9D2IEH9"/>
<sequence>MFQFENAWYQELLEKSKRGRYAIRNRKALQDFAEVVENLEPFEVGFIKALRACDWGFKAEIKSAVLSFHQTRFKFYRLLSIMLTAESCIKGIAEPARGFPHVAAPEGGTGETPPTQSET</sequence>
<accession>A0A9D2IEH9</accession>
<proteinExistence type="predicted"/>
<reference evidence="2" key="1">
    <citation type="journal article" date="2021" name="PeerJ">
        <title>Extensive microbial diversity within the chicken gut microbiome revealed by metagenomics and culture.</title>
        <authorList>
            <person name="Gilroy R."/>
            <person name="Ravi A."/>
            <person name="Getino M."/>
            <person name="Pursley I."/>
            <person name="Horton D.L."/>
            <person name="Alikhan N.F."/>
            <person name="Baker D."/>
            <person name="Gharbi K."/>
            <person name="Hall N."/>
            <person name="Watson M."/>
            <person name="Adriaenssens E.M."/>
            <person name="Foster-Nyarko E."/>
            <person name="Jarju S."/>
            <person name="Secka A."/>
            <person name="Antonio M."/>
            <person name="Oren A."/>
            <person name="Chaudhuri R.R."/>
            <person name="La Ragione R."/>
            <person name="Hildebrand F."/>
            <person name="Pallen M.J."/>
        </authorList>
    </citation>
    <scope>NUCLEOTIDE SEQUENCE</scope>
    <source>
        <strain evidence="2">CHK187-5294</strain>
    </source>
</reference>
<gene>
    <name evidence="2" type="ORF">H9727_07490</name>
</gene>
<dbReference type="EMBL" id="DXCL01000046">
    <property type="protein sequence ID" value="HIZ04113.1"/>
    <property type="molecule type" value="Genomic_DNA"/>
</dbReference>
<evidence type="ECO:0000313" key="2">
    <source>
        <dbReference type="EMBL" id="HIZ04113.1"/>
    </source>
</evidence>
<name>A0A9D2IEH9_9FIRM</name>
<reference evidence="2" key="2">
    <citation type="submission" date="2021-04" db="EMBL/GenBank/DDBJ databases">
        <authorList>
            <person name="Gilroy R."/>
        </authorList>
    </citation>
    <scope>NUCLEOTIDE SEQUENCE</scope>
    <source>
        <strain evidence="2">CHK187-5294</strain>
    </source>
</reference>
<organism evidence="2 3">
    <name type="scientific">Candidatus Borkfalkia avistercoris</name>
    <dbReference type="NCBI Taxonomy" id="2838504"/>
    <lineage>
        <taxon>Bacteria</taxon>
        <taxon>Bacillati</taxon>
        <taxon>Bacillota</taxon>
        <taxon>Clostridia</taxon>
        <taxon>Christensenellales</taxon>
        <taxon>Christensenellaceae</taxon>
        <taxon>Candidatus Borkfalkia</taxon>
    </lineage>
</organism>
<protein>
    <submittedName>
        <fullName evidence="2">Uncharacterized protein</fullName>
    </submittedName>
</protein>
<evidence type="ECO:0000313" key="3">
    <source>
        <dbReference type="Proteomes" id="UP000824132"/>
    </source>
</evidence>
<feature type="region of interest" description="Disordered" evidence="1">
    <location>
        <begin position="100"/>
        <end position="119"/>
    </location>
</feature>
<comment type="caution">
    <text evidence="2">The sequence shown here is derived from an EMBL/GenBank/DDBJ whole genome shotgun (WGS) entry which is preliminary data.</text>
</comment>
<dbReference type="Proteomes" id="UP000824132">
    <property type="component" value="Unassembled WGS sequence"/>
</dbReference>